<keyword evidence="1" id="KW-0812">Transmembrane</keyword>
<dbReference type="Pfam" id="PF07330">
    <property type="entry name" value="DUF1467"/>
    <property type="match status" value="1"/>
</dbReference>
<feature type="transmembrane region" description="Helical" evidence="1">
    <location>
        <begin position="53"/>
        <end position="78"/>
    </location>
</feature>
<evidence type="ECO:0000313" key="2">
    <source>
        <dbReference type="EMBL" id="RIJ28081.1"/>
    </source>
</evidence>
<accession>A0A399RCB6</accession>
<sequence>MNLVGGVVIFLISWWMCLFVVLPIGVRGQFEDGEIEDGTEEGAPVRHMMPKKIIWATIGAIICTVIAGLVVVPLLQYYGG</sequence>
<keyword evidence="3" id="KW-1185">Reference proteome</keyword>
<keyword evidence="1" id="KW-0472">Membrane</keyword>
<name>A0A399RCB6_9PROT</name>
<keyword evidence="1" id="KW-1133">Transmembrane helix</keyword>
<protein>
    <submittedName>
        <fullName evidence="2">DUF1467 family protein</fullName>
    </submittedName>
</protein>
<feature type="transmembrane region" description="Helical" evidence="1">
    <location>
        <begin position="6"/>
        <end position="26"/>
    </location>
</feature>
<evidence type="ECO:0000313" key="3">
    <source>
        <dbReference type="Proteomes" id="UP000266385"/>
    </source>
</evidence>
<dbReference type="EMBL" id="QWFX01000013">
    <property type="protein sequence ID" value="RIJ28081.1"/>
    <property type="molecule type" value="Genomic_DNA"/>
</dbReference>
<organism evidence="2 3">
    <name type="scientific">Henriciella mobilis</name>
    <dbReference type="NCBI Taxonomy" id="2305467"/>
    <lineage>
        <taxon>Bacteria</taxon>
        <taxon>Pseudomonadati</taxon>
        <taxon>Pseudomonadota</taxon>
        <taxon>Alphaproteobacteria</taxon>
        <taxon>Hyphomonadales</taxon>
        <taxon>Hyphomonadaceae</taxon>
        <taxon>Henriciella</taxon>
    </lineage>
</organism>
<dbReference type="InterPro" id="IPR009935">
    <property type="entry name" value="DUF1467"/>
</dbReference>
<gene>
    <name evidence="2" type="ORF">D1223_11745</name>
</gene>
<dbReference type="Proteomes" id="UP000266385">
    <property type="component" value="Unassembled WGS sequence"/>
</dbReference>
<comment type="caution">
    <text evidence="2">The sequence shown here is derived from an EMBL/GenBank/DDBJ whole genome shotgun (WGS) entry which is preliminary data.</text>
</comment>
<dbReference type="AlphaFoldDB" id="A0A399RCB6"/>
<proteinExistence type="predicted"/>
<dbReference type="OrthoDB" id="9804637at2"/>
<evidence type="ECO:0000256" key="1">
    <source>
        <dbReference type="SAM" id="Phobius"/>
    </source>
</evidence>
<dbReference type="RefSeq" id="WP_119376616.1">
    <property type="nucleotide sequence ID" value="NZ_QWFX01000013.1"/>
</dbReference>
<reference evidence="2 3" key="1">
    <citation type="submission" date="2018-08" db="EMBL/GenBank/DDBJ databases">
        <title>Henriciella mobilis sp. nov., isolated from seawater.</title>
        <authorList>
            <person name="Cheng H."/>
            <person name="Wu Y.-H."/>
            <person name="Xu X.-W."/>
            <person name="Guo L.-L."/>
        </authorList>
    </citation>
    <scope>NUCLEOTIDE SEQUENCE [LARGE SCALE GENOMIC DNA]</scope>
    <source>
        <strain evidence="2 3">JN25</strain>
    </source>
</reference>